<gene>
    <name evidence="1" type="ORF">F8M41_007332</name>
</gene>
<reference evidence="1 2" key="1">
    <citation type="journal article" date="2019" name="Environ. Microbiol.">
        <title>At the nexus of three kingdoms: the genome of the mycorrhizal fungus Gigaspora margarita provides insights into plant, endobacterial and fungal interactions.</title>
        <authorList>
            <person name="Venice F."/>
            <person name="Ghignone S."/>
            <person name="Salvioli di Fossalunga A."/>
            <person name="Amselem J."/>
            <person name="Novero M."/>
            <person name="Xianan X."/>
            <person name="Sedzielewska Toro K."/>
            <person name="Morin E."/>
            <person name="Lipzen A."/>
            <person name="Grigoriev I.V."/>
            <person name="Henrissat B."/>
            <person name="Martin F.M."/>
            <person name="Bonfante P."/>
        </authorList>
    </citation>
    <scope>NUCLEOTIDE SEQUENCE [LARGE SCALE GENOMIC DNA]</scope>
    <source>
        <strain evidence="1 2">BEG34</strain>
    </source>
</reference>
<comment type="caution">
    <text evidence="1">The sequence shown here is derived from an EMBL/GenBank/DDBJ whole genome shotgun (WGS) entry which is preliminary data.</text>
</comment>
<proteinExistence type="predicted"/>
<dbReference type="Proteomes" id="UP000439903">
    <property type="component" value="Unassembled WGS sequence"/>
</dbReference>
<sequence>MMIRICIGIKLSISSESLLVSFIEEGIHNRLNSGNYIHVQIISHLGTGRECIVFLAQVCDYEIKDAVLKIEVRKDIEISQVYHEISALQALSDLSCIPKILFEDYTREEYSALLTDFAGQPLESWISDNDVAIRNIIRRNGHFCLIDFGLATLLQLHFDPCQAIIQDYGRLCQIIGIIKFGRKISLLELIDKLKEELRLFVESVRDASKWKITNEEKWLEKVWC</sequence>
<dbReference type="InterPro" id="IPR011009">
    <property type="entry name" value="Kinase-like_dom_sf"/>
</dbReference>
<dbReference type="SUPFAM" id="SSF56112">
    <property type="entry name" value="Protein kinase-like (PK-like)"/>
    <property type="match status" value="1"/>
</dbReference>
<evidence type="ECO:0000313" key="1">
    <source>
        <dbReference type="EMBL" id="KAF0417325.1"/>
    </source>
</evidence>
<accession>A0A8H3X7R8</accession>
<keyword evidence="1" id="KW-0418">Kinase</keyword>
<protein>
    <submittedName>
        <fullName evidence="1">Serine/threonine protein kinase</fullName>
    </submittedName>
</protein>
<keyword evidence="1" id="KW-0808">Transferase</keyword>
<keyword evidence="2" id="KW-1185">Reference proteome</keyword>
<evidence type="ECO:0000313" key="2">
    <source>
        <dbReference type="Proteomes" id="UP000439903"/>
    </source>
</evidence>
<dbReference type="OrthoDB" id="2329553at2759"/>
<keyword evidence="1" id="KW-0723">Serine/threonine-protein kinase</keyword>
<name>A0A8H3X7R8_GIGMA</name>
<organism evidence="1 2">
    <name type="scientific">Gigaspora margarita</name>
    <dbReference type="NCBI Taxonomy" id="4874"/>
    <lineage>
        <taxon>Eukaryota</taxon>
        <taxon>Fungi</taxon>
        <taxon>Fungi incertae sedis</taxon>
        <taxon>Mucoromycota</taxon>
        <taxon>Glomeromycotina</taxon>
        <taxon>Glomeromycetes</taxon>
        <taxon>Diversisporales</taxon>
        <taxon>Gigasporaceae</taxon>
        <taxon>Gigaspora</taxon>
    </lineage>
</organism>
<dbReference type="EMBL" id="WTPW01001737">
    <property type="protein sequence ID" value="KAF0417325.1"/>
    <property type="molecule type" value="Genomic_DNA"/>
</dbReference>
<dbReference type="AlphaFoldDB" id="A0A8H3X7R8"/>
<dbReference type="GO" id="GO:0004674">
    <property type="term" value="F:protein serine/threonine kinase activity"/>
    <property type="evidence" value="ECO:0007669"/>
    <property type="project" value="UniProtKB-KW"/>
</dbReference>